<evidence type="ECO:0000313" key="3">
    <source>
        <dbReference type="EMBL" id="CAF4373873.1"/>
    </source>
</evidence>
<reference evidence="2" key="1">
    <citation type="submission" date="2021-02" db="EMBL/GenBank/DDBJ databases">
        <authorList>
            <person name="Nowell W R."/>
        </authorList>
    </citation>
    <scope>NUCLEOTIDE SEQUENCE</scope>
</reference>
<dbReference type="AlphaFoldDB" id="A0A8S2SV25"/>
<dbReference type="InterPro" id="IPR033616">
    <property type="entry name" value="BLTP1"/>
</dbReference>
<dbReference type="Pfam" id="PF25040">
    <property type="entry name" value="BLTP1_C"/>
    <property type="match status" value="1"/>
</dbReference>
<dbReference type="EMBL" id="CAJOBH010026275">
    <property type="protein sequence ID" value="CAF4251482.1"/>
    <property type="molecule type" value="Genomic_DNA"/>
</dbReference>
<feature type="domain" description="Bridge-like lipid transfer protein family member 1 C-terminal" evidence="1">
    <location>
        <begin position="1"/>
        <end position="76"/>
    </location>
</feature>
<evidence type="ECO:0000259" key="1">
    <source>
        <dbReference type="Pfam" id="PF25040"/>
    </source>
</evidence>
<dbReference type="InterPro" id="IPR056742">
    <property type="entry name" value="BLTP1_C"/>
</dbReference>
<organism evidence="2 4">
    <name type="scientific">Rotaria magnacalcarata</name>
    <dbReference type="NCBI Taxonomy" id="392030"/>
    <lineage>
        <taxon>Eukaryota</taxon>
        <taxon>Metazoa</taxon>
        <taxon>Spiralia</taxon>
        <taxon>Gnathifera</taxon>
        <taxon>Rotifera</taxon>
        <taxon>Eurotatoria</taxon>
        <taxon>Bdelloidea</taxon>
        <taxon>Philodinida</taxon>
        <taxon>Philodinidae</taxon>
        <taxon>Rotaria</taxon>
    </lineage>
</organism>
<dbReference type="GO" id="GO:0048488">
    <property type="term" value="P:synaptic vesicle endocytosis"/>
    <property type="evidence" value="ECO:0007669"/>
    <property type="project" value="TreeGrafter"/>
</dbReference>
<comment type="caution">
    <text evidence="2">The sequence shown here is derived from an EMBL/GenBank/DDBJ whole genome shotgun (WGS) entry which is preliminary data.</text>
</comment>
<evidence type="ECO:0000313" key="2">
    <source>
        <dbReference type="EMBL" id="CAF4251482.1"/>
    </source>
</evidence>
<sequence>YWQPGAIDKGILFWLNYKNTYEHWNEQRGAFTTPASDSTRLRSIVNVPSSPATTKELNIMFQLHIVDLGIAIPLQQYDPPTKLTADNLTTQLLNSQQ</sequence>
<dbReference type="PANTHER" id="PTHR31640">
    <property type="entry name" value="TRANSMEMBRANE PROTEIN KIAA1109"/>
    <property type="match status" value="1"/>
</dbReference>
<evidence type="ECO:0000313" key="4">
    <source>
        <dbReference type="Proteomes" id="UP000681967"/>
    </source>
</evidence>
<dbReference type="Proteomes" id="UP000681967">
    <property type="component" value="Unassembled WGS sequence"/>
</dbReference>
<proteinExistence type="predicted"/>
<feature type="non-terminal residue" evidence="2">
    <location>
        <position position="97"/>
    </location>
</feature>
<accession>A0A8S2SV25</accession>
<dbReference type="PANTHER" id="PTHR31640:SF1">
    <property type="entry name" value="BRIDGE-LIKE LIPID TRANSFER PROTEIN FAMILY MEMBER 1"/>
    <property type="match status" value="1"/>
</dbReference>
<feature type="non-terminal residue" evidence="2">
    <location>
        <position position="1"/>
    </location>
</feature>
<gene>
    <name evidence="2" type="ORF">BYL167_LOCUS25568</name>
    <name evidence="3" type="ORF">GIL414_LOCUS28968</name>
</gene>
<protein>
    <recommendedName>
        <fullName evidence="1">Bridge-like lipid transfer protein family member 1 C-terminal domain-containing protein</fullName>
    </recommendedName>
</protein>
<dbReference type="Proteomes" id="UP000681720">
    <property type="component" value="Unassembled WGS sequence"/>
</dbReference>
<name>A0A8S2SV25_9BILA</name>
<dbReference type="EMBL" id="CAJOBJ010051013">
    <property type="protein sequence ID" value="CAF4373873.1"/>
    <property type="molecule type" value="Genomic_DNA"/>
</dbReference>
<dbReference type="GO" id="GO:0098793">
    <property type="term" value="C:presynapse"/>
    <property type="evidence" value="ECO:0007669"/>
    <property type="project" value="GOC"/>
</dbReference>